<evidence type="ECO:0000256" key="1">
    <source>
        <dbReference type="ARBA" id="ARBA00001974"/>
    </source>
</evidence>
<dbReference type="Gene3D" id="3.30.43.10">
    <property type="entry name" value="Uridine Diphospho-n-acetylenolpyruvylglucosamine Reductase, domain 2"/>
    <property type="match status" value="1"/>
</dbReference>
<dbReference type="Pfam" id="PF02754">
    <property type="entry name" value="CCG"/>
    <property type="match status" value="2"/>
</dbReference>
<keyword evidence="7" id="KW-0560">Oxidoreductase</keyword>
<evidence type="ECO:0000256" key="8">
    <source>
        <dbReference type="ARBA" id="ARBA00023004"/>
    </source>
</evidence>
<dbReference type="Gene3D" id="3.30.465.10">
    <property type="match status" value="1"/>
</dbReference>
<evidence type="ECO:0000256" key="4">
    <source>
        <dbReference type="ARBA" id="ARBA00022723"/>
    </source>
</evidence>
<evidence type="ECO:0000259" key="12">
    <source>
        <dbReference type="PROSITE" id="PS51387"/>
    </source>
</evidence>
<sequence length="943" mass="102970">MQFDAFMTEIHQLLPSERIISDEFRRFAFSTDASFYRMLPRLVVLADNESEISALLLLAARYEVPMTFRAAGTSLSGQAVSDSVLVMLTDNWSGLRIEPLGELIHLQPGVIGAAANKALGVYGRKIGPDPASIQACKVGGIVANNASGMCCGTRHNSYHTLKGLRLILADGALLDTRDSDSVERFRATHSDLLVGIGQLRDQLLADDPLVQRVRHKYRLKNTTGYGLNALLDYSDPIDILAHLMVGSEGTLGFIAEVSLATVEDHAHRASAMVAFANLQHCAEAVALLKTVNVDAVELLDARSLRAVQHMPGLPAFSHTLPDKGGVLLIDVRGVDLATLQANISQVEAALAPVAVLANTGFSTDQHLIDGYWQIRKGTFPAVGAVRPVGTTVIIEDVAFPIDRLAEGVDRLQQLFDRFNYSEAIIFGHALEGNLHFVFTQAFDRPDEIARYRDFMAAVTQMVAIDLSGSLKAEHGTGRNMAPFVELEWGEDAFGLMKQIKALLDPSTILNPGVIINDDPDAHIQHLKTLPPADEIIDSCIECGFCEPVCPSKSLSLTPRQRIAVYREMARKQLVQEPIPAEWDAQFQHLAVDTCAATGLCEVRCPVGINTGSLVLKIRAKNNQPYRWLAQGLARHYAALAGLTRSALWLASGTQRILGAARLEAWSGAVRGWTGQRTPLWLATTPGRAKPIYARNERVDPGASNTIVYWASCVSQSMGKSITDDRQSIPTAVRSVLKKAQLHVVYPQPTRGLCCGQPFHAKGHGAVAQRMMNEVLDALWEVSGGGRYPVLSDTSPCSLQLRDQALQRGIHLYDSSEFIDKFLLNRLHIDPVTERVAVHVTCSTQKQGLEKSMQRVVKHLAPNWVQPEGIACCGFAGDKGFRQPELNASALKTLAPQVSDCAFGVSTSRTCEIGLSKHSGLTYYSLFEVLDKQSKTFPELNTQT</sequence>
<dbReference type="PROSITE" id="PS00198">
    <property type="entry name" value="4FE4S_FER_1"/>
    <property type="match status" value="1"/>
</dbReference>
<dbReference type="InterPro" id="IPR004017">
    <property type="entry name" value="Cys_rich_dom"/>
</dbReference>
<dbReference type="Gene3D" id="1.10.45.10">
    <property type="entry name" value="Vanillyl-alcohol Oxidase, Chain A, domain 4"/>
    <property type="match status" value="1"/>
</dbReference>
<keyword evidence="5" id="KW-0274">FAD</keyword>
<dbReference type="GO" id="GO:1903457">
    <property type="term" value="P:lactate catabolic process"/>
    <property type="evidence" value="ECO:0007669"/>
    <property type="project" value="TreeGrafter"/>
</dbReference>
<dbReference type="InterPro" id="IPR016169">
    <property type="entry name" value="FAD-bd_PCMH_sub2"/>
</dbReference>
<organism evidence="13 14">
    <name type="scientific">Reinekea forsetii</name>
    <dbReference type="NCBI Taxonomy" id="1336806"/>
    <lineage>
        <taxon>Bacteria</taxon>
        <taxon>Pseudomonadati</taxon>
        <taxon>Pseudomonadota</taxon>
        <taxon>Gammaproteobacteria</taxon>
        <taxon>Oceanospirillales</taxon>
        <taxon>Saccharospirillaceae</taxon>
        <taxon>Reinekea</taxon>
    </lineage>
</organism>
<keyword evidence="9" id="KW-0411">Iron-sulfur</keyword>
<dbReference type="InterPro" id="IPR009051">
    <property type="entry name" value="Helical_ferredxn"/>
</dbReference>
<dbReference type="InterPro" id="IPR036318">
    <property type="entry name" value="FAD-bd_PCMH-like_sf"/>
</dbReference>
<dbReference type="InterPro" id="IPR017896">
    <property type="entry name" value="4Fe4S_Fe-S-bd"/>
</dbReference>
<dbReference type="EMBL" id="CP011797">
    <property type="protein sequence ID" value="ATX77524.1"/>
    <property type="molecule type" value="Genomic_DNA"/>
</dbReference>
<name>A0A2K8KWP6_9GAMM</name>
<evidence type="ECO:0000256" key="9">
    <source>
        <dbReference type="ARBA" id="ARBA00023014"/>
    </source>
</evidence>
<keyword evidence="3" id="KW-0285">Flavoprotein</keyword>
<evidence type="ECO:0000313" key="13">
    <source>
        <dbReference type="EMBL" id="ATX77524.1"/>
    </source>
</evidence>
<dbReference type="Gene3D" id="1.10.1060.10">
    <property type="entry name" value="Alpha-helical ferredoxin"/>
    <property type="match status" value="1"/>
</dbReference>
<dbReference type="Pfam" id="PF13183">
    <property type="entry name" value="Fer4_8"/>
    <property type="match status" value="1"/>
</dbReference>
<feature type="domain" description="4Fe-4S ferredoxin-type" evidence="11">
    <location>
        <begin position="528"/>
        <end position="559"/>
    </location>
</feature>
<keyword evidence="4" id="KW-0479">Metal-binding</keyword>
<protein>
    <recommendedName>
        <fullName evidence="10">D-lactate dehydrogenase (cytochrome)</fullName>
        <ecNumber evidence="10">1.1.2.4</ecNumber>
    </recommendedName>
</protein>
<gene>
    <name evidence="13" type="ORF">REIFOR_02399</name>
</gene>
<dbReference type="SUPFAM" id="SSF46548">
    <property type="entry name" value="alpha-helical ferredoxin"/>
    <property type="match status" value="1"/>
</dbReference>
<dbReference type="AlphaFoldDB" id="A0A2K8KWP6"/>
<dbReference type="GO" id="GO:0008720">
    <property type="term" value="F:D-lactate dehydrogenase (NAD+) activity"/>
    <property type="evidence" value="ECO:0007669"/>
    <property type="project" value="TreeGrafter"/>
</dbReference>
<dbReference type="InterPro" id="IPR016167">
    <property type="entry name" value="FAD-bd_PCMH_sub1"/>
</dbReference>
<dbReference type="PANTHER" id="PTHR11748">
    <property type="entry name" value="D-LACTATE DEHYDROGENASE"/>
    <property type="match status" value="1"/>
</dbReference>
<dbReference type="InterPro" id="IPR004113">
    <property type="entry name" value="FAD-bd_oxidored_4_C"/>
</dbReference>
<dbReference type="OrthoDB" id="9811557at2"/>
<dbReference type="Gene3D" id="3.30.70.2740">
    <property type="match status" value="1"/>
</dbReference>
<dbReference type="InterPro" id="IPR016171">
    <property type="entry name" value="Vanillyl_alc_oxidase_C-sub2"/>
</dbReference>
<evidence type="ECO:0000256" key="2">
    <source>
        <dbReference type="ARBA" id="ARBA00008000"/>
    </source>
</evidence>
<comment type="cofactor">
    <cofactor evidence="1">
        <name>FAD</name>
        <dbReference type="ChEBI" id="CHEBI:57692"/>
    </cofactor>
</comment>
<dbReference type="InterPro" id="IPR016166">
    <property type="entry name" value="FAD-bd_PCMH"/>
</dbReference>
<keyword evidence="14" id="KW-1185">Reference proteome</keyword>
<proteinExistence type="inferred from homology"/>
<accession>A0A2K8KWP6</accession>
<dbReference type="GO" id="GO:0046872">
    <property type="term" value="F:metal ion binding"/>
    <property type="evidence" value="ECO:0007669"/>
    <property type="project" value="UniProtKB-KW"/>
</dbReference>
<dbReference type="GO" id="GO:0004458">
    <property type="term" value="F:D-lactate dehydrogenase (cytochrome) activity"/>
    <property type="evidence" value="ECO:0007669"/>
    <property type="project" value="UniProtKB-EC"/>
</dbReference>
<dbReference type="SUPFAM" id="SSF56176">
    <property type="entry name" value="FAD-binding/transporter-associated domain-like"/>
    <property type="match status" value="1"/>
</dbReference>
<dbReference type="Pfam" id="PF01565">
    <property type="entry name" value="FAD_binding_4"/>
    <property type="match status" value="1"/>
</dbReference>
<dbReference type="Pfam" id="PF02913">
    <property type="entry name" value="FAD-oxidase_C"/>
    <property type="match status" value="1"/>
</dbReference>
<dbReference type="PANTHER" id="PTHR11748:SF111">
    <property type="entry name" value="D-LACTATE DEHYDROGENASE, MITOCHONDRIAL-RELATED"/>
    <property type="match status" value="1"/>
</dbReference>
<dbReference type="SUPFAM" id="SSF55103">
    <property type="entry name" value="FAD-linked oxidases, C-terminal domain"/>
    <property type="match status" value="1"/>
</dbReference>
<evidence type="ECO:0000256" key="5">
    <source>
        <dbReference type="ARBA" id="ARBA00022827"/>
    </source>
</evidence>
<evidence type="ECO:0000259" key="11">
    <source>
        <dbReference type="PROSITE" id="PS51379"/>
    </source>
</evidence>
<keyword evidence="8" id="KW-0408">Iron</keyword>
<dbReference type="InterPro" id="IPR016164">
    <property type="entry name" value="FAD-linked_Oxase-like_C"/>
</dbReference>
<reference evidence="13 14" key="1">
    <citation type="journal article" date="2017" name="Environ. Microbiol.">
        <title>Genomic and physiological analyses of 'Reinekea forsetii' reveal a versatile opportunistic lifestyle during spring algae blooms.</title>
        <authorList>
            <person name="Avci B."/>
            <person name="Hahnke R.L."/>
            <person name="Chafee M."/>
            <person name="Fischer T."/>
            <person name="Gruber-Vodicka H."/>
            <person name="Tegetmeyer H.E."/>
            <person name="Harder J."/>
            <person name="Fuchs B.M."/>
            <person name="Amann R.I."/>
            <person name="Teeling H."/>
        </authorList>
    </citation>
    <scope>NUCLEOTIDE SEQUENCE [LARGE SCALE GENOMIC DNA]</scope>
    <source>
        <strain evidence="13 14">Hel1_31_D35</strain>
    </source>
</reference>
<evidence type="ECO:0000256" key="3">
    <source>
        <dbReference type="ARBA" id="ARBA00022630"/>
    </source>
</evidence>
<dbReference type="Proteomes" id="UP000229757">
    <property type="component" value="Chromosome"/>
</dbReference>
<evidence type="ECO:0000256" key="7">
    <source>
        <dbReference type="ARBA" id="ARBA00023002"/>
    </source>
</evidence>
<dbReference type="GO" id="GO:0071949">
    <property type="term" value="F:FAD binding"/>
    <property type="evidence" value="ECO:0007669"/>
    <property type="project" value="InterPro"/>
</dbReference>
<dbReference type="PROSITE" id="PS51387">
    <property type="entry name" value="FAD_PCMH"/>
    <property type="match status" value="1"/>
</dbReference>
<comment type="similarity">
    <text evidence="2">Belongs to the FAD-binding oxidoreductase/transferase type 4 family.</text>
</comment>
<dbReference type="InterPro" id="IPR017900">
    <property type="entry name" value="4Fe4S_Fe_S_CS"/>
</dbReference>
<evidence type="ECO:0000256" key="6">
    <source>
        <dbReference type="ARBA" id="ARBA00022946"/>
    </source>
</evidence>
<dbReference type="InterPro" id="IPR006094">
    <property type="entry name" value="Oxid_FAD_bind_N"/>
</dbReference>
<dbReference type="GO" id="GO:0051536">
    <property type="term" value="F:iron-sulfur cluster binding"/>
    <property type="evidence" value="ECO:0007669"/>
    <property type="project" value="UniProtKB-KW"/>
</dbReference>
<evidence type="ECO:0000313" key="14">
    <source>
        <dbReference type="Proteomes" id="UP000229757"/>
    </source>
</evidence>
<dbReference type="PROSITE" id="PS51379">
    <property type="entry name" value="4FE4S_FER_2"/>
    <property type="match status" value="1"/>
</dbReference>
<keyword evidence="6" id="KW-0809">Transit peptide</keyword>
<evidence type="ECO:0000256" key="10">
    <source>
        <dbReference type="ARBA" id="ARBA00038897"/>
    </source>
</evidence>
<dbReference type="KEGG" id="rfo:REIFOR_02399"/>
<dbReference type="RefSeq" id="WP_100257778.1">
    <property type="nucleotide sequence ID" value="NZ_CP011797.1"/>
</dbReference>
<dbReference type="FunFam" id="1.10.45.10:FF:000001">
    <property type="entry name" value="D-lactate dehydrogenase mitochondrial"/>
    <property type="match status" value="1"/>
</dbReference>
<dbReference type="EC" id="1.1.2.4" evidence="10"/>
<feature type="domain" description="FAD-binding PCMH-type" evidence="12">
    <location>
        <begin position="36"/>
        <end position="264"/>
    </location>
</feature>